<dbReference type="InterPro" id="IPR006127">
    <property type="entry name" value="ZnuA-like"/>
</dbReference>
<dbReference type="SUPFAM" id="SSF53807">
    <property type="entry name" value="Helical backbone' metal receptor"/>
    <property type="match status" value="1"/>
</dbReference>
<feature type="region of interest" description="Disordered" evidence="4">
    <location>
        <begin position="125"/>
        <end position="145"/>
    </location>
</feature>
<proteinExistence type="inferred from homology"/>
<dbReference type="Proteomes" id="UP000275256">
    <property type="component" value="Unassembled WGS sequence"/>
</dbReference>
<dbReference type="GO" id="GO:0046872">
    <property type="term" value="F:metal ion binding"/>
    <property type="evidence" value="ECO:0007669"/>
    <property type="project" value="InterPro"/>
</dbReference>
<dbReference type="Pfam" id="PF01297">
    <property type="entry name" value="ZnuA"/>
    <property type="match status" value="1"/>
</dbReference>
<dbReference type="PANTHER" id="PTHR42953:SF3">
    <property type="entry name" value="HIGH-AFFINITY ZINC UPTAKE SYSTEM PROTEIN ZNUA"/>
    <property type="match status" value="1"/>
</dbReference>
<dbReference type="AlphaFoldDB" id="A0A3M0G747"/>
<keyword evidence="7" id="KW-1185">Reference proteome</keyword>
<dbReference type="OrthoDB" id="9810636at2"/>
<protein>
    <submittedName>
        <fullName evidence="6">Zinc ABC transporter substrate-binding protein</fullName>
    </submittedName>
</protein>
<gene>
    <name evidence="6" type="ORF">EAX62_09530</name>
</gene>
<name>A0A3M0G747_9ACTN</name>
<dbReference type="GO" id="GO:0030001">
    <property type="term" value="P:metal ion transport"/>
    <property type="evidence" value="ECO:0007669"/>
    <property type="project" value="InterPro"/>
</dbReference>
<reference evidence="6 7" key="1">
    <citation type="submission" date="2018-10" db="EMBL/GenBank/DDBJ databases">
        <title>Tessaracoccus antarcticuss sp. nov., isolated from sediment.</title>
        <authorList>
            <person name="Zhou L.Y."/>
            <person name="Du Z.J."/>
        </authorList>
    </citation>
    <scope>NUCLEOTIDE SEQUENCE [LARGE SCALE GENOMIC DNA]</scope>
    <source>
        <strain evidence="6 7">JDX10</strain>
    </source>
</reference>
<dbReference type="PANTHER" id="PTHR42953">
    <property type="entry name" value="HIGH-AFFINITY ZINC UPTAKE SYSTEM PROTEIN ZNUA-RELATED"/>
    <property type="match status" value="1"/>
</dbReference>
<evidence type="ECO:0000256" key="4">
    <source>
        <dbReference type="SAM" id="MobiDB-lite"/>
    </source>
</evidence>
<dbReference type="InterPro" id="IPR050492">
    <property type="entry name" value="Bact_metal-bind_prot9"/>
</dbReference>
<dbReference type="EMBL" id="REFW01000002">
    <property type="protein sequence ID" value="RMB59957.1"/>
    <property type="molecule type" value="Genomic_DNA"/>
</dbReference>
<sequence length="320" mass="33575">MILILMNFKVFPLLASLAIALALGGCTSADEADGTSVKVAAAFYPLEFAVSSVAGDAVDITPLTTPGVEAHDVELTPRQVAAVVNSDLVVYLSGFQPAVDAAVKEADPAKVVDVAQFADLKSLDEEAHAEHAADDGAEADHAGHDHGDIDPHFWLDPLRLAAVTEAIAERLAVIDPDQATTFASNAKSARSELSDLDSEFTAGLTTCARRELFTSHSAFGYLAMRYDLEQVAVVGIAPDVEPSGARIAEVQNLAREHGATTIFFETAASDAVAKSIARDLGLRTAVLDPIESVTDQSTGEDYPAIMRANLAAIQTANDCG</sequence>
<feature type="signal peptide" evidence="5">
    <location>
        <begin position="1"/>
        <end position="31"/>
    </location>
</feature>
<accession>A0A3M0G747</accession>
<organism evidence="6 7">
    <name type="scientific">Tessaracoccus antarcticus</name>
    <dbReference type="NCBI Taxonomy" id="2479848"/>
    <lineage>
        <taxon>Bacteria</taxon>
        <taxon>Bacillati</taxon>
        <taxon>Actinomycetota</taxon>
        <taxon>Actinomycetes</taxon>
        <taxon>Propionibacteriales</taxon>
        <taxon>Propionibacteriaceae</taxon>
        <taxon>Tessaracoccus</taxon>
    </lineage>
</organism>
<evidence type="ECO:0000256" key="2">
    <source>
        <dbReference type="ARBA" id="ARBA00022448"/>
    </source>
</evidence>
<comment type="caution">
    <text evidence="6">The sequence shown here is derived from an EMBL/GenBank/DDBJ whole genome shotgun (WGS) entry which is preliminary data.</text>
</comment>
<keyword evidence="3 5" id="KW-0732">Signal</keyword>
<evidence type="ECO:0000313" key="7">
    <source>
        <dbReference type="Proteomes" id="UP000275256"/>
    </source>
</evidence>
<comment type="similarity">
    <text evidence="1">Belongs to the bacterial solute-binding protein 9 family.</text>
</comment>
<evidence type="ECO:0000256" key="1">
    <source>
        <dbReference type="ARBA" id="ARBA00011028"/>
    </source>
</evidence>
<dbReference type="Gene3D" id="3.40.50.1980">
    <property type="entry name" value="Nitrogenase molybdenum iron protein domain"/>
    <property type="match status" value="2"/>
</dbReference>
<evidence type="ECO:0000313" key="6">
    <source>
        <dbReference type="EMBL" id="RMB59957.1"/>
    </source>
</evidence>
<evidence type="ECO:0000256" key="3">
    <source>
        <dbReference type="ARBA" id="ARBA00022729"/>
    </source>
</evidence>
<keyword evidence="2" id="KW-0813">Transport</keyword>
<evidence type="ECO:0000256" key="5">
    <source>
        <dbReference type="SAM" id="SignalP"/>
    </source>
</evidence>
<feature type="chain" id="PRO_5018124165" evidence="5">
    <location>
        <begin position="32"/>
        <end position="320"/>
    </location>
</feature>